<organism evidence="5 6">
    <name type="scientific">Ramazzottius varieornatus</name>
    <name type="common">Water bear</name>
    <name type="synonym">Tardigrade</name>
    <dbReference type="NCBI Taxonomy" id="947166"/>
    <lineage>
        <taxon>Eukaryota</taxon>
        <taxon>Metazoa</taxon>
        <taxon>Ecdysozoa</taxon>
        <taxon>Tardigrada</taxon>
        <taxon>Eutardigrada</taxon>
        <taxon>Parachela</taxon>
        <taxon>Hypsibioidea</taxon>
        <taxon>Ramazzottiidae</taxon>
        <taxon>Ramazzottius</taxon>
    </lineage>
</organism>
<dbReference type="AlphaFoldDB" id="A0A1D1V5X2"/>
<dbReference type="InterPro" id="IPR000953">
    <property type="entry name" value="Chromo/chromo_shadow_dom"/>
</dbReference>
<reference evidence="5 6" key="1">
    <citation type="journal article" date="2016" name="Nat. Commun.">
        <title>Extremotolerant tardigrade genome and improved radiotolerance of human cultured cells by tardigrade-unique protein.</title>
        <authorList>
            <person name="Hashimoto T."/>
            <person name="Horikawa D.D."/>
            <person name="Saito Y."/>
            <person name="Kuwahara H."/>
            <person name="Kozuka-Hata H."/>
            <person name="Shin-I T."/>
            <person name="Minakuchi Y."/>
            <person name="Ohishi K."/>
            <person name="Motoyama A."/>
            <person name="Aizu T."/>
            <person name="Enomoto A."/>
            <person name="Kondo K."/>
            <person name="Tanaka S."/>
            <person name="Hara Y."/>
            <person name="Koshikawa S."/>
            <person name="Sagara H."/>
            <person name="Miura T."/>
            <person name="Yokobori S."/>
            <person name="Miyagawa K."/>
            <person name="Suzuki Y."/>
            <person name="Kubo T."/>
            <person name="Oyama M."/>
            <person name="Kohara Y."/>
            <person name="Fujiyama A."/>
            <person name="Arakawa K."/>
            <person name="Katayama T."/>
            <person name="Toyoda A."/>
            <person name="Kunieda T."/>
        </authorList>
    </citation>
    <scope>NUCLEOTIDE SEQUENCE [LARGE SCALE GENOMIC DNA]</scope>
    <source>
        <strain evidence="5 6">YOKOZUNA-1</strain>
    </source>
</reference>
<evidence type="ECO:0000259" key="4">
    <source>
        <dbReference type="PROSITE" id="PS50013"/>
    </source>
</evidence>
<keyword evidence="6" id="KW-1185">Reference proteome</keyword>
<sequence>MEGKRVQGFFLQSSLELAPFCVNVLYVVEKILGRKYYKDNPNTGVPNQYLVKWKDWPDTTNSWVYYEDMQCTDLIQEYLVEKDLSISRKEKEKRLKEAKSSGTAENAGLKTAETSGGYHVEAVLKHRGSLHPKTNLPMEFLLKWEGYSEKQNLLDESSEDESGSSRTFVSSSPQTSSQRSLNQVSSSSRNVSLKRLRTESSQRREKYARSSAVATPDGDFRKTGAGQSPASESGVPRCPIPSETSIQSTLDTLGGNVDRYKRVEEVSSLMDVERERESILLTSDEEWD</sequence>
<dbReference type="Gene3D" id="2.40.50.40">
    <property type="match status" value="2"/>
</dbReference>
<feature type="region of interest" description="Disordered" evidence="3">
    <location>
        <begin position="153"/>
        <end position="250"/>
    </location>
</feature>
<dbReference type="EMBL" id="BDGG01000004">
    <property type="protein sequence ID" value="GAU97101.1"/>
    <property type="molecule type" value="Genomic_DNA"/>
</dbReference>
<evidence type="ECO:0000256" key="3">
    <source>
        <dbReference type="SAM" id="MobiDB-lite"/>
    </source>
</evidence>
<dbReference type="CDD" id="cd18978">
    <property type="entry name" value="CD_DDE_transposase_like"/>
    <property type="match status" value="1"/>
</dbReference>
<dbReference type="PROSITE" id="PS50013">
    <property type="entry name" value="CHROMO_2"/>
    <property type="match status" value="1"/>
</dbReference>
<feature type="compositionally biased region" description="Basic and acidic residues" evidence="3">
    <location>
        <begin position="196"/>
        <end position="208"/>
    </location>
</feature>
<dbReference type="SUPFAM" id="SSF54160">
    <property type="entry name" value="Chromo domain-like"/>
    <property type="match status" value="1"/>
</dbReference>
<dbReference type="PANTHER" id="PTHR22812">
    <property type="entry name" value="CHROMOBOX PROTEIN"/>
    <property type="match status" value="1"/>
</dbReference>
<dbReference type="InterPro" id="IPR016197">
    <property type="entry name" value="Chromo-like_dom_sf"/>
</dbReference>
<feature type="compositionally biased region" description="Low complexity" evidence="3">
    <location>
        <begin position="164"/>
        <end position="193"/>
    </location>
</feature>
<evidence type="ECO:0000256" key="2">
    <source>
        <dbReference type="ARBA" id="ARBA00023242"/>
    </source>
</evidence>
<dbReference type="GO" id="GO:0005634">
    <property type="term" value="C:nucleus"/>
    <property type="evidence" value="ECO:0007669"/>
    <property type="project" value="UniProtKB-SubCell"/>
</dbReference>
<dbReference type="Proteomes" id="UP000186922">
    <property type="component" value="Unassembled WGS sequence"/>
</dbReference>
<gene>
    <name evidence="5" type="primary">RvY_08454-1</name>
    <name evidence="5" type="synonym">RvY_08454.1</name>
    <name evidence="5" type="ORF">RvY_08454</name>
</gene>
<dbReference type="Pfam" id="PF00385">
    <property type="entry name" value="Chromo"/>
    <property type="match status" value="1"/>
</dbReference>
<name>A0A1D1V5X2_RAMVA</name>
<accession>A0A1D1V5X2</accession>
<comment type="subcellular location">
    <subcellularLocation>
        <location evidence="1">Nucleus</location>
    </subcellularLocation>
</comment>
<comment type="caution">
    <text evidence="5">The sequence shown here is derived from an EMBL/GenBank/DDBJ whole genome shotgun (WGS) entry which is preliminary data.</text>
</comment>
<evidence type="ECO:0000313" key="5">
    <source>
        <dbReference type="EMBL" id="GAU97101.1"/>
    </source>
</evidence>
<feature type="domain" description="Chromo" evidence="4">
    <location>
        <begin position="26"/>
        <end position="90"/>
    </location>
</feature>
<dbReference type="SMART" id="SM00298">
    <property type="entry name" value="CHROMO"/>
    <property type="match status" value="2"/>
</dbReference>
<dbReference type="InterPro" id="IPR023780">
    <property type="entry name" value="Chromo_domain"/>
</dbReference>
<evidence type="ECO:0000313" key="6">
    <source>
        <dbReference type="Proteomes" id="UP000186922"/>
    </source>
</evidence>
<protein>
    <recommendedName>
        <fullName evidence="4">Chromo domain-containing protein</fullName>
    </recommendedName>
</protein>
<dbReference type="InterPro" id="IPR051219">
    <property type="entry name" value="Heterochromatin_chromo-domain"/>
</dbReference>
<proteinExistence type="predicted"/>
<keyword evidence="2" id="KW-0539">Nucleus</keyword>
<evidence type="ECO:0000256" key="1">
    <source>
        <dbReference type="ARBA" id="ARBA00004123"/>
    </source>
</evidence>
<dbReference type="OrthoDB" id="8960925at2759"/>